<dbReference type="EMBL" id="BMAO01038010">
    <property type="protein sequence ID" value="GFR21874.1"/>
    <property type="molecule type" value="Genomic_DNA"/>
</dbReference>
<name>A0A8X6IGP9_TRICU</name>
<feature type="domain" description="CRAL/TRIO N-terminal" evidence="1">
    <location>
        <begin position="33"/>
        <end position="58"/>
    </location>
</feature>
<keyword evidence="3" id="KW-1185">Reference proteome</keyword>
<reference evidence="2" key="1">
    <citation type="submission" date="2020-07" db="EMBL/GenBank/DDBJ databases">
        <title>Multicomponent nature underlies the extraordinary mechanical properties of spider dragline silk.</title>
        <authorList>
            <person name="Kono N."/>
            <person name="Nakamura H."/>
            <person name="Mori M."/>
            <person name="Yoshida Y."/>
            <person name="Ohtoshi R."/>
            <person name="Malay A.D."/>
            <person name="Moran D.A.P."/>
            <person name="Tomita M."/>
            <person name="Numata K."/>
            <person name="Arakawa K."/>
        </authorList>
    </citation>
    <scope>NUCLEOTIDE SEQUENCE</scope>
</reference>
<dbReference type="Proteomes" id="UP000887116">
    <property type="component" value="Unassembled WGS sequence"/>
</dbReference>
<dbReference type="InterPro" id="IPR036273">
    <property type="entry name" value="CRAL/TRIO_N_dom_sf"/>
</dbReference>
<proteinExistence type="predicted"/>
<organism evidence="2 3">
    <name type="scientific">Trichonephila clavata</name>
    <name type="common">Joro spider</name>
    <name type="synonym">Nephila clavata</name>
    <dbReference type="NCBI Taxonomy" id="2740835"/>
    <lineage>
        <taxon>Eukaryota</taxon>
        <taxon>Metazoa</taxon>
        <taxon>Ecdysozoa</taxon>
        <taxon>Arthropoda</taxon>
        <taxon>Chelicerata</taxon>
        <taxon>Arachnida</taxon>
        <taxon>Araneae</taxon>
        <taxon>Araneomorphae</taxon>
        <taxon>Entelegynae</taxon>
        <taxon>Araneoidea</taxon>
        <taxon>Nephilidae</taxon>
        <taxon>Trichonephila</taxon>
    </lineage>
</organism>
<dbReference type="AlphaFoldDB" id="A0A8X6IGP9"/>
<evidence type="ECO:0000313" key="2">
    <source>
        <dbReference type="EMBL" id="GFR21874.1"/>
    </source>
</evidence>
<dbReference type="PANTHER" id="PTHR23324">
    <property type="entry name" value="SEC14 RELATED PROTEIN"/>
    <property type="match status" value="1"/>
</dbReference>
<dbReference type="GO" id="GO:0005737">
    <property type="term" value="C:cytoplasm"/>
    <property type="evidence" value="ECO:0007669"/>
    <property type="project" value="TreeGrafter"/>
</dbReference>
<dbReference type="OrthoDB" id="6431318at2759"/>
<comment type="caution">
    <text evidence="2">The sequence shown here is derived from an EMBL/GenBank/DDBJ whole genome shotgun (WGS) entry which is preliminary data.</text>
</comment>
<accession>A0A8X6IGP9</accession>
<dbReference type="SMART" id="SM01100">
    <property type="entry name" value="CRAL_TRIO_N"/>
    <property type="match status" value="1"/>
</dbReference>
<dbReference type="Gene3D" id="3.40.525.10">
    <property type="entry name" value="CRAL-TRIO lipid binding domain"/>
    <property type="match status" value="1"/>
</dbReference>
<dbReference type="InterPro" id="IPR051064">
    <property type="entry name" value="SEC14/CRAL-TRIO_domain"/>
</dbReference>
<protein>
    <submittedName>
        <fullName evidence="2">SEC14-like protein 2</fullName>
    </submittedName>
</protein>
<dbReference type="SUPFAM" id="SSF46938">
    <property type="entry name" value="CRAL/TRIO N-terminal domain"/>
    <property type="match status" value="1"/>
</dbReference>
<dbReference type="InterPro" id="IPR011074">
    <property type="entry name" value="CRAL/TRIO_N_dom"/>
</dbReference>
<dbReference type="PANTHER" id="PTHR23324:SF83">
    <property type="entry name" value="SEC14-LIKE PROTEIN 2"/>
    <property type="match status" value="1"/>
</dbReference>
<evidence type="ECO:0000313" key="3">
    <source>
        <dbReference type="Proteomes" id="UP000887116"/>
    </source>
</evidence>
<evidence type="ECO:0000259" key="1">
    <source>
        <dbReference type="SMART" id="SM01100"/>
    </source>
</evidence>
<dbReference type="InterPro" id="IPR036865">
    <property type="entry name" value="CRAL-TRIO_dom_sf"/>
</dbReference>
<gene>
    <name evidence="2" type="primary">Sec14l2_10</name>
    <name evidence="2" type="ORF">TNCT_342971</name>
</gene>
<dbReference type="SUPFAM" id="SSF52087">
    <property type="entry name" value="CRAL/TRIO domain"/>
    <property type="match status" value="1"/>
</dbReference>
<sequence>MSSILQITIEEQAVIDELKKRTINDVTPKMLEDETLFYRFAKARDFNIEEAESMLRKHIAWRKEMRMDTFLTDYKPPEVLQKYFPTCILGYDKEGCVVRYQDFGRCEVKYLWSSVKKIDVYKFGIQLLEHDFELSRQRRKKVFLLLLSTTS</sequence>